<dbReference type="GO" id="GO:0005739">
    <property type="term" value="C:mitochondrion"/>
    <property type="evidence" value="ECO:0007669"/>
    <property type="project" value="TreeGrafter"/>
</dbReference>
<dbReference type="EMBL" id="JASUXU010000240">
    <property type="protein sequence ID" value="KAK0301916.1"/>
    <property type="molecule type" value="Genomic_DNA"/>
</dbReference>
<comment type="similarity">
    <text evidence="1 5 7">Belongs to the IPP transferase family.</text>
</comment>
<dbReference type="Gene3D" id="3.30.160.60">
    <property type="entry name" value="Classic Zinc Finger"/>
    <property type="match status" value="1"/>
</dbReference>
<sequence>MTVICEQCDRTFSVEHTLSSMTRKPPREPLIAIIGATGTGKSQVYYIPSPSYIQLAVELATRFNGEIINGDAMQMYAGLPIITNKTTIKAQKGIPHHLLGCIGLQEPTWVVGTFVSRALKVIEEIRMRGKLPILVGGTHYYTQSLLFRDRLIGNDADPGELADVELGTERVDLPVLQQSTEVLFAELQKVDPVMAERWHPRDRRKIQRSLEIYLKTGHTAAEVYTQQRKLAGDGAVAPAIDHAHGDDTEEQSMRFPTLVFWVHAEQSVLRERLHARVDKMLQAGLLDEVRTLDAYANAEAAAGRPVDKTRGIWPSIGYKDFKEYMQVLQSEKASEKDLEYWKHNAPSKTKVSTRQYAKRQVRWIRSKFINSLPASNMLYLLDGSDIPAFDNAVIDPAVDLTSSFLAAELMPDRSSLSPAAAEKLQPARLHYDDSTASPEKWTKQHCETCDVTCEVESQWWQHMGSKAHKKAVSKNEHRDGEAR</sequence>
<dbReference type="Pfam" id="PF01715">
    <property type="entry name" value="IPPT"/>
    <property type="match status" value="1"/>
</dbReference>
<dbReference type="EC" id="2.5.1.75" evidence="5 6"/>
<evidence type="ECO:0000256" key="2">
    <source>
        <dbReference type="ARBA" id="ARBA00022679"/>
    </source>
</evidence>
<dbReference type="NCBIfam" id="TIGR00174">
    <property type="entry name" value="miaA"/>
    <property type="match status" value="1"/>
</dbReference>
<evidence type="ECO:0000256" key="4">
    <source>
        <dbReference type="ARBA" id="ARBA00022840"/>
    </source>
</evidence>
<evidence type="ECO:0000256" key="1">
    <source>
        <dbReference type="ARBA" id="ARBA00005842"/>
    </source>
</evidence>
<organism evidence="8 9">
    <name type="scientific">Friedmanniomyces endolithicus</name>
    <dbReference type="NCBI Taxonomy" id="329885"/>
    <lineage>
        <taxon>Eukaryota</taxon>
        <taxon>Fungi</taxon>
        <taxon>Dikarya</taxon>
        <taxon>Ascomycota</taxon>
        <taxon>Pezizomycotina</taxon>
        <taxon>Dothideomycetes</taxon>
        <taxon>Dothideomycetidae</taxon>
        <taxon>Mycosphaerellales</taxon>
        <taxon>Teratosphaeriaceae</taxon>
        <taxon>Friedmanniomyces</taxon>
    </lineage>
</organism>
<dbReference type="InterPro" id="IPR027417">
    <property type="entry name" value="P-loop_NTPase"/>
</dbReference>
<protein>
    <recommendedName>
        <fullName evidence="5 6">tRNA dimethylallyltransferase</fullName>
        <ecNumber evidence="5 6">2.5.1.75</ecNumber>
    </recommendedName>
</protein>
<comment type="caution">
    <text evidence="8">The sequence shown here is derived from an EMBL/GenBank/DDBJ whole genome shotgun (WGS) entry which is preliminary data.</text>
</comment>
<keyword evidence="5" id="KW-0963">Cytoplasm</keyword>
<dbReference type="AlphaFoldDB" id="A0AAN6F311"/>
<dbReference type="PIRSF" id="PIRSF039110">
    <property type="entry name" value="IPP_transferase"/>
    <property type="match status" value="1"/>
</dbReference>
<dbReference type="HAMAP" id="MF_00185">
    <property type="entry name" value="IPP_trans"/>
    <property type="match status" value="1"/>
</dbReference>
<dbReference type="Gene3D" id="3.40.50.300">
    <property type="entry name" value="P-loop containing nucleotide triphosphate hydrolases"/>
    <property type="match status" value="1"/>
</dbReference>
<comment type="function">
    <text evidence="5">Catalyzes the transfer of a dimethylallyl group onto the adenine at position 37.</text>
</comment>
<evidence type="ECO:0000256" key="3">
    <source>
        <dbReference type="ARBA" id="ARBA00022741"/>
    </source>
</evidence>
<comment type="catalytic activity">
    <reaction evidence="5 6">
        <text>adenosine(37) in tRNA + dimethylallyl diphosphate = N(6)-dimethylallyladenosine(37) in tRNA + diphosphate</text>
        <dbReference type="Rhea" id="RHEA:26482"/>
        <dbReference type="Rhea" id="RHEA-COMP:10162"/>
        <dbReference type="Rhea" id="RHEA-COMP:10375"/>
        <dbReference type="ChEBI" id="CHEBI:33019"/>
        <dbReference type="ChEBI" id="CHEBI:57623"/>
        <dbReference type="ChEBI" id="CHEBI:74411"/>
        <dbReference type="ChEBI" id="CHEBI:74415"/>
        <dbReference type="EC" id="2.5.1.75"/>
    </reaction>
</comment>
<keyword evidence="5 6" id="KW-0819">tRNA processing</keyword>
<dbReference type="SUPFAM" id="SSF52540">
    <property type="entry name" value="P-loop containing nucleoside triphosphate hydrolases"/>
    <property type="match status" value="2"/>
</dbReference>
<gene>
    <name evidence="8" type="primary">tit1_3</name>
    <name evidence="8" type="ORF">LTR82_018072</name>
</gene>
<evidence type="ECO:0000313" key="8">
    <source>
        <dbReference type="EMBL" id="KAK0301916.1"/>
    </source>
</evidence>
<dbReference type="InterPro" id="IPR030666">
    <property type="entry name" value="IPP_transferase_euk"/>
</dbReference>
<dbReference type="GO" id="GO:0005524">
    <property type="term" value="F:ATP binding"/>
    <property type="evidence" value="ECO:0007669"/>
    <property type="project" value="UniProtKB-UniRule"/>
</dbReference>
<dbReference type="InterPro" id="IPR036236">
    <property type="entry name" value="Znf_C2H2_sf"/>
</dbReference>
<dbReference type="Gene3D" id="1.10.20.140">
    <property type="match status" value="1"/>
</dbReference>
<evidence type="ECO:0000256" key="5">
    <source>
        <dbReference type="PIRNR" id="PIRNR039110"/>
    </source>
</evidence>
<dbReference type="InterPro" id="IPR039657">
    <property type="entry name" value="Dimethylallyltransferase"/>
</dbReference>
<dbReference type="Proteomes" id="UP001168146">
    <property type="component" value="Unassembled WGS sequence"/>
</dbReference>
<evidence type="ECO:0000313" key="9">
    <source>
        <dbReference type="Proteomes" id="UP001168146"/>
    </source>
</evidence>
<dbReference type="InterPro" id="IPR018022">
    <property type="entry name" value="IPT"/>
</dbReference>
<reference evidence="8" key="1">
    <citation type="submission" date="2021-12" db="EMBL/GenBank/DDBJ databases">
        <title>Black yeast isolated from Biological Soil Crust.</title>
        <authorList>
            <person name="Kurbessoian T."/>
        </authorList>
    </citation>
    <scope>NUCLEOTIDE SEQUENCE</scope>
    <source>
        <strain evidence="8">CCFEE 5208</strain>
    </source>
</reference>
<dbReference type="PANTHER" id="PTHR11088:SF89">
    <property type="entry name" value="TRNA DIMETHYLALLYLTRANSFERASE"/>
    <property type="match status" value="1"/>
</dbReference>
<dbReference type="SUPFAM" id="SSF57667">
    <property type="entry name" value="beta-beta-alpha zinc fingers"/>
    <property type="match status" value="1"/>
</dbReference>
<dbReference type="GO" id="GO:0006400">
    <property type="term" value="P:tRNA modification"/>
    <property type="evidence" value="ECO:0007669"/>
    <property type="project" value="TreeGrafter"/>
</dbReference>
<evidence type="ECO:0000256" key="7">
    <source>
        <dbReference type="RuleBase" id="RU003785"/>
    </source>
</evidence>
<keyword evidence="2 5" id="KW-0808">Transferase</keyword>
<keyword evidence="4 5" id="KW-0067">ATP-binding</keyword>
<evidence type="ECO:0000256" key="6">
    <source>
        <dbReference type="RuleBase" id="RU003783"/>
    </source>
</evidence>
<keyword evidence="3 5" id="KW-0547">Nucleotide-binding</keyword>
<proteinExistence type="inferred from homology"/>
<dbReference type="GO" id="GO:0052381">
    <property type="term" value="F:tRNA dimethylallyltransferase activity"/>
    <property type="evidence" value="ECO:0007669"/>
    <property type="project" value="UniProtKB-UniRule"/>
</dbReference>
<name>A0AAN6F311_9PEZI</name>
<accession>A0AAN6F311</accession>
<dbReference type="PANTHER" id="PTHR11088">
    <property type="entry name" value="TRNA DIMETHYLALLYLTRANSFERASE"/>
    <property type="match status" value="1"/>
</dbReference>